<accession>A0A9Q1M2D1</accession>
<proteinExistence type="inferred from homology"/>
<evidence type="ECO:0000256" key="3">
    <source>
        <dbReference type="ARBA" id="ARBA00023136"/>
    </source>
</evidence>
<comment type="caution">
    <text evidence="4">The sequence shown here is derived from an EMBL/GenBank/DDBJ whole genome shotgun (WGS) entry which is preliminary data.</text>
</comment>
<protein>
    <submittedName>
        <fullName evidence="4">Uncharacterized protein</fullName>
    </submittedName>
</protein>
<reference evidence="5" key="1">
    <citation type="journal article" date="2023" name="Proc. Natl. Acad. Sci. U.S.A.">
        <title>Genomic and structural basis for evolution of tropane alkaloid biosynthesis.</title>
        <authorList>
            <person name="Wanga Y.-J."/>
            <person name="Taina T."/>
            <person name="Yua J.-Y."/>
            <person name="Lia J."/>
            <person name="Xua B."/>
            <person name="Chenc J."/>
            <person name="D'Auriad J.C."/>
            <person name="Huanga J.-P."/>
            <person name="Huanga S.-X."/>
        </authorList>
    </citation>
    <scope>NUCLEOTIDE SEQUENCE [LARGE SCALE GENOMIC DNA]</scope>
    <source>
        <strain evidence="5">cv. KIB-2019</strain>
    </source>
</reference>
<evidence type="ECO:0000256" key="2">
    <source>
        <dbReference type="ARBA" id="ARBA00010441"/>
    </source>
</evidence>
<comment type="similarity">
    <text evidence="2">Belongs to the CDP-alcohol phosphatidyltransferase class-I family.</text>
</comment>
<gene>
    <name evidence="4" type="ORF">K7X08_021212</name>
</gene>
<dbReference type="Proteomes" id="UP001152561">
    <property type="component" value="Unassembled WGS sequence"/>
</dbReference>
<dbReference type="InterPro" id="IPR014472">
    <property type="entry name" value="CHOPT"/>
</dbReference>
<dbReference type="GO" id="GO:0016020">
    <property type="term" value="C:membrane"/>
    <property type="evidence" value="ECO:0007669"/>
    <property type="project" value="UniProtKB-SubCell"/>
</dbReference>
<evidence type="ECO:0000256" key="1">
    <source>
        <dbReference type="ARBA" id="ARBA00004370"/>
    </source>
</evidence>
<name>A0A9Q1M2D1_9SOLA</name>
<keyword evidence="3" id="KW-0472">Membrane</keyword>
<evidence type="ECO:0000313" key="4">
    <source>
        <dbReference type="EMBL" id="KAJ8547976.1"/>
    </source>
</evidence>
<dbReference type="PANTHER" id="PTHR10414">
    <property type="entry name" value="ETHANOLAMINEPHOSPHOTRANSFERASE"/>
    <property type="match status" value="1"/>
</dbReference>
<keyword evidence="5" id="KW-1185">Reference proteome</keyword>
<evidence type="ECO:0000313" key="5">
    <source>
        <dbReference type="Proteomes" id="UP001152561"/>
    </source>
</evidence>
<comment type="subcellular location">
    <subcellularLocation>
        <location evidence="1">Membrane</location>
    </subcellularLocation>
</comment>
<dbReference type="PANTHER" id="PTHR10414:SF37">
    <property type="entry name" value="BB IN A BOXCAR, ISOFORM C"/>
    <property type="match status" value="1"/>
</dbReference>
<dbReference type="GO" id="GO:0008610">
    <property type="term" value="P:lipid biosynthetic process"/>
    <property type="evidence" value="ECO:0007669"/>
    <property type="project" value="UniProtKB-ARBA"/>
</dbReference>
<dbReference type="AlphaFoldDB" id="A0A9Q1M2D1"/>
<dbReference type="OrthoDB" id="196717at2759"/>
<dbReference type="EMBL" id="JAJAGQ010000012">
    <property type="protein sequence ID" value="KAJ8547976.1"/>
    <property type="molecule type" value="Genomic_DNA"/>
</dbReference>
<organism evidence="4 5">
    <name type="scientific">Anisodus acutangulus</name>
    <dbReference type="NCBI Taxonomy" id="402998"/>
    <lineage>
        <taxon>Eukaryota</taxon>
        <taxon>Viridiplantae</taxon>
        <taxon>Streptophyta</taxon>
        <taxon>Embryophyta</taxon>
        <taxon>Tracheophyta</taxon>
        <taxon>Spermatophyta</taxon>
        <taxon>Magnoliopsida</taxon>
        <taxon>eudicotyledons</taxon>
        <taxon>Gunneridae</taxon>
        <taxon>Pentapetalae</taxon>
        <taxon>asterids</taxon>
        <taxon>lamiids</taxon>
        <taxon>Solanales</taxon>
        <taxon>Solanaceae</taxon>
        <taxon>Solanoideae</taxon>
        <taxon>Hyoscyameae</taxon>
        <taxon>Anisodus</taxon>
    </lineage>
</organism>
<sequence length="187" mass="21300">MFNMKNLKPWLLGALLCGRDTFWFWVISAVPFYCSTWERYFTDTLILPVVNGPTEGLRLIYLRISLQLYSVLSSGLNSLGSLCHFHCLAAHDQDTFLTGRTYEEIPTDRSHFVADDSFLLLFQQSIASDSSNAQNSNSEEELTPFFSSLIMKKLLEVIQTFGRILKPMLENSIRKVGTGAWNSDLRT</sequence>